<comment type="caution">
    <text evidence="1">The sequence shown here is derived from an EMBL/GenBank/DDBJ whole genome shotgun (WGS) entry which is preliminary data.</text>
</comment>
<reference evidence="1 2" key="1">
    <citation type="submission" date="2023-07" db="EMBL/GenBank/DDBJ databases">
        <title>Genomic Encyclopedia of Type Strains, Phase IV (KMG-IV): sequencing the most valuable type-strain genomes for metagenomic binning, comparative biology and taxonomic classification.</title>
        <authorList>
            <person name="Goeker M."/>
        </authorList>
    </citation>
    <scope>NUCLEOTIDE SEQUENCE [LARGE SCALE GENOMIC DNA]</scope>
    <source>
        <strain evidence="1 2">DSM 46876</strain>
    </source>
</reference>
<sequence length="403" mass="46663">MDIKLSILVYSTPERLTGAMEMTRQLEKQACDRPVEVLMLMDNHVRSMDEQMMTLMNLAQGAFITFIDDHYSVSDVYVDTLLDSILQNPNADCIAFHVAHNWSSSVGFGFNSKPKHLMCYAKRVLIQSQSVRIEGKEDRGWVERVGLFVQDRVEIQPALVRQMDKTVCFMHVFEINNWLEIVKRQIKRLQSSGLYDKLDSMYVSFVTERANDEKHIQGIIQEIGLLAKTDNKMKIRILPQTYDFERPTLKWLHQYCSEAPHNVQILYMHTKGVARFGTFVESYVRDWVHLMETVLIDHHEICLKQLGSVDACGVNYLPSPKPHFSGNFWWANSEYIKKLDAGIGSDYLAPEMWLLSHQQSKFCCLFHSEVNHYEQPFSSKNIPVLASCYHPVFYSKSGEMIKS</sequence>
<organism evidence="1 2">
    <name type="scientific">Croceifilum oryzae</name>
    <dbReference type="NCBI Taxonomy" id="1553429"/>
    <lineage>
        <taxon>Bacteria</taxon>
        <taxon>Bacillati</taxon>
        <taxon>Bacillota</taxon>
        <taxon>Bacilli</taxon>
        <taxon>Bacillales</taxon>
        <taxon>Thermoactinomycetaceae</taxon>
        <taxon>Croceifilum</taxon>
    </lineage>
</organism>
<dbReference type="EMBL" id="JAUSUV010000006">
    <property type="protein sequence ID" value="MDQ0417417.1"/>
    <property type="molecule type" value="Genomic_DNA"/>
</dbReference>
<proteinExistence type="predicted"/>
<name>A0AAJ1WQC9_9BACL</name>
<evidence type="ECO:0000313" key="2">
    <source>
        <dbReference type="Proteomes" id="UP001238450"/>
    </source>
</evidence>
<gene>
    <name evidence="1" type="ORF">J2Z48_001590</name>
</gene>
<keyword evidence="2" id="KW-1185">Reference proteome</keyword>
<dbReference type="AlphaFoldDB" id="A0AAJ1WQC9"/>
<accession>A0AAJ1WQC9</accession>
<dbReference type="Proteomes" id="UP001238450">
    <property type="component" value="Unassembled WGS sequence"/>
</dbReference>
<protein>
    <recommendedName>
        <fullName evidence="3">Glycosyltransferase</fullName>
    </recommendedName>
</protein>
<evidence type="ECO:0008006" key="3">
    <source>
        <dbReference type="Google" id="ProtNLM"/>
    </source>
</evidence>
<dbReference type="RefSeq" id="WP_307252459.1">
    <property type="nucleotide sequence ID" value="NZ_JAUSUV010000006.1"/>
</dbReference>
<evidence type="ECO:0000313" key="1">
    <source>
        <dbReference type="EMBL" id="MDQ0417417.1"/>
    </source>
</evidence>